<dbReference type="Pfam" id="PF08441">
    <property type="entry name" value="Integrin_A_Ig_1"/>
    <property type="match status" value="1"/>
</dbReference>
<gene>
    <name evidence="7" type="ORF">XENOCAPTIV_001842</name>
</gene>
<evidence type="ECO:0000313" key="7">
    <source>
        <dbReference type="EMBL" id="MEQ2190607.1"/>
    </source>
</evidence>
<dbReference type="PANTHER" id="PTHR23220:SF23">
    <property type="entry name" value="INTEGRIN ALPHA-2"/>
    <property type="match status" value="1"/>
</dbReference>
<dbReference type="Gene3D" id="2.60.40.1460">
    <property type="entry name" value="Integrin domains. Chain A, domain 2"/>
    <property type="match status" value="1"/>
</dbReference>
<feature type="repeat" description="FG-GAP" evidence="5">
    <location>
        <begin position="1"/>
        <end position="60"/>
    </location>
</feature>
<evidence type="ECO:0000256" key="5">
    <source>
        <dbReference type="PROSITE-ProRule" id="PRU00803"/>
    </source>
</evidence>
<dbReference type="SUPFAM" id="SSF69179">
    <property type="entry name" value="Integrin domains"/>
    <property type="match status" value="1"/>
</dbReference>
<name>A0ABV0Q488_9TELE</name>
<evidence type="ECO:0000256" key="1">
    <source>
        <dbReference type="ARBA" id="ARBA00004479"/>
    </source>
</evidence>
<evidence type="ECO:0000259" key="6">
    <source>
        <dbReference type="Pfam" id="PF08441"/>
    </source>
</evidence>
<evidence type="ECO:0000256" key="2">
    <source>
        <dbReference type="ARBA" id="ARBA00023037"/>
    </source>
</evidence>
<protein>
    <recommendedName>
        <fullName evidence="6">Integrin alpha first immunoglubulin-like domain-containing protein</fullName>
    </recommendedName>
</protein>
<dbReference type="InterPro" id="IPR013519">
    <property type="entry name" value="Int_alpha_beta-p"/>
</dbReference>
<dbReference type="PROSITE" id="PS51470">
    <property type="entry name" value="FG_GAP"/>
    <property type="match status" value="1"/>
</dbReference>
<dbReference type="InterPro" id="IPR032695">
    <property type="entry name" value="Integrin_dom_sf"/>
</dbReference>
<comment type="caution">
    <text evidence="7">The sequence shown here is derived from an EMBL/GenBank/DDBJ whole genome shotgun (WGS) entry which is preliminary data.</text>
</comment>
<dbReference type="SUPFAM" id="SSF69318">
    <property type="entry name" value="Integrin alpha N-terminal domain"/>
    <property type="match status" value="1"/>
</dbReference>
<proteinExistence type="predicted"/>
<organism evidence="7 8">
    <name type="scientific">Xenoophorus captivus</name>
    <dbReference type="NCBI Taxonomy" id="1517983"/>
    <lineage>
        <taxon>Eukaryota</taxon>
        <taxon>Metazoa</taxon>
        <taxon>Chordata</taxon>
        <taxon>Craniata</taxon>
        <taxon>Vertebrata</taxon>
        <taxon>Euteleostomi</taxon>
        <taxon>Actinopterygii</taxon>
        <taxon>Neopterygii</taxon>
        <taxon>Teleostei</taxon>
        <taxon>Neoteleostei</taxon>
        <taxon>Acanthomorphata</taxon>
        <taxon>Ovalentaria</taxon>
        <taxon>Atherinomorphae</taxon>
        <taxon>Cyprinodontiformes</taxon>
        <taxon>Goodeidae</taxon>
        <taxon>Xenoophorus</taxon>
    </lineage>
</organism>
<keyword evidence="3" id="KW-0472">Membrane</keyword>
<feature type="domain" description="Integrin alpha first immunoglubulin-like" evidence="6">
    <location>
        <begin position="45"/>
        <end position="92"/>
    </location>
</feature>
<dbReference type="Proteomes" id="UP001434883">
    <property type="component" value="Unassembled WGS sequence"/>
</dbReference>
<reference evidence="7 8" key="1">
    <citation type="submission" date="2021-06" db="EMBL/GenBank/DDBJ databases">
        <authorList>
            <person name="Palmer J.M."/>
        </authorList>
    </citation>
    <scope>NUCLEOTIDE SEQUENCE [LARGE SCALE GENOMIC DNA]</scope>
    <source>
        <strain evidence="7 8">XC_2019</strain>
        <tissue evidence="7">Muscle</tissue>
    </source>
</reference>
<accession>A0ABV0Q488</accession>
<comment type="subcellular location">
    <subcellularLocation>
        <location evidence="1">Membrane</location>
        <topology evidence="1">Single-pass type I membrane protein</topology>
    </subcellularLocation>
</comment>
<dbReference type="InterPro" id="IPR013649">
    <property type="entry name" value="Integrin_alpha_Ig-like_1"/>
</dbReference>
<evidence type="ECO:0000256" key="4">
    <source>
        <dbReference type="ARBA" id="ARBA00023180"/>
    </source>
</evidence>
<keyword evidence="2" id="KW-0401">Integrin</keyword>
<keyword evidence="8" id="KW-1185">Reference proteome</keyword>
<keyword evidence="4" id="KW-0325">Glycoprotein</keyword>
<sequence length="103" mass="11204">RIPGSKLDPQLQYFGRSLDSNQDLNGDTIPDISIGAHGKVIQLWSRGVAIVTTTASFNPDKINILNKACDINGRKLFCFNAKVCFSASFRPKKPVGPIGKLDS</sequence>
<evidence type="ECO:0000313" key="8">
    <source>
        <dbReference type="Proteomes" id="UP001434883"/>
    </source>
</evidence>
<dbReference type="Gene3D" id="2.130.10.130">
    <property type="entry name" value="Integrin alpha, N-terminal"/>
    <property type="match status" value="1"/>
</dbReference>
<dbReference type="InterPro" id="IPR028994">
    <property type="entry name" value="Integrin_alpha_N"/>
</dbReference>
<dbReference type="PANTHER" id="PTHR23220">
    <property type="entry name" value="INTEGRIN ALPHA"/>
    <property type="match status" value="1"/>
</dbReference>
<feature type="non-terminal residue" evidence="7">
    <location>
        <position position="1"/>
    </location>
</feature>
<evidence type="ECO:0000256" key="3">
    <source>
        <dbReference type="ARBA" id="ARBA00023136"/>
    </source>
</evidence>
<dbReference type="EMBL" id="JAHRIN010000116">
    <property type="protein sequence ID" value="MEQ2190607.1"/>
    <property type="molecule type" value="Genomic_DNA"/>
</dbReference>